<keyword evidence="4 8" id="KW-0297">G-protein coupled receptor</keyword>
<dbReference type="GO" id="GO:0004930">
    <property type="term" value="F:G protein-coupled receptor activity"/>
    <property type="evidence" value="ECO:0007669"/>
    <property type="project" value="UniProtKB-KW"/>
</dbReference>
<feature type="transmembrane region" description="Helical" evidence="9">
    <location>
        <begin position="68"/>
        <end position="85"/>
    </location>
</feature>
<evidence type="ECO:0000313" key="12">
    <source>
        <dbReference type="Proteomes" id="UP001249851"/>
    </source>
</evidence>
<dbReference type="InterPro" id="IPR000276">
    <property type="entry name" value="GPCR_Rhodpsn"/>
</dbReference>
<feature type="transmembrane region" description="Helical" evidence="9">
    <location>
        <begin position="31"/>
        <end position="56"/>
    </location>
</feature>
<dbReference type="PROSITE" id="PS00237">
    <property type="entry name" value="G_PROTEIN_RECEP_F1_1"/>
    <property type="match status" value="1"/>
</dbReference>
<evidence type="ECO:0000256" key="2">
    <source>
        <dbReference type="ARBA" id="ARBA00022692"/>
    </source>
</evidence>
<accession>A0AAD9QJC9</accession>
<sequence>MAINNSAIEGAPVNATVDPVKTLKVERGDTAAWMTLLYVGIFIFGFFGNITIIYIVASRRRMKSTFNFLIVNMAIGDLLVSLFIIPSEVKFLYLKQAWLPGGFGVVTCKFVNFAGVLSIAATIITLVFISLDRYFAILHPFAHVPVIRNTKLVTSIIWIVSSLYFSLYLVLFDSVPDETGHTWVCKMVWTYLSDDRQTRILISRAYFMTTFVVLYLIPLAIIAALYILIGRRLWLHKIPGETTSHQKRQSQASKRKVLRMLIIVVLTFALCWLPTHIMHLLMFFFAETYLKLIEVDHLESSFYFLSHANSAINPCLYIFLNQRFNHEFKNILRRLCCRHPLEDVNTGQSVYQTRNSGEGKMLMSAQSSSI</sequence>
<dbReference type="PANTHER" id="PTHR45695">
    <property type="entry name" value="LEUCOKININ RECEPTOR-RELATED"/>
    <property type="match status" value="1"/>
</dbReference>
<dbReference type="AlphaFoldDB" id="A0AAD9QJC9"/>
<feature type="transmembrane region" description="Helical" evidence="9">
    <location>
        <begin position="152"/>
        <end position="171"/>
    </location>
</feature>
<evidence type="ECO:0000313" key="11">
    <source>
        <dbReference type="EMBL" id="KAK2562365.1"/>
    </source>
</evidence>
<feature type="transmembrane region" description="Helical" evidence="9">
    <location>
        <begin position="205"/>
        <end position="229"/>
    </location>
</feature>
<keyword evidence="6 8" id="KW-0675">Receptor</keyword>
<evidence type="ECO:0000256" key="6">
    <source>
        <dbReference type="ARBA" id="ARBA00023170"/>
    </source>
</evidence>
<reference evidence="11" key="1">
    <citation type="journal article" date="2023" name="G3 (Bethesda)">
        <title>Whole genome assembly and annotation of the endangered Caribbean coral Acropora cervicornis.</title>
        <authorList>
            <person name="Selwyn J.D."/>
            <person name="Vollmer S.V."/>
        </authorList>
    </citation>
    <scope>NUCLEOTIDE SEQUENCE</scope>
    <source>
        <strain evidence="11">K2</strain>
    </source>
</reference>
<evidence type="ECO:0000256" key="1">
    <source>
        <dbReference type="ARBA" id="ARBA00004141"/>
    </source>
</evidence>
<keyword evidence="3 9" id="KW-1133">Transmembrane helix</keyword>
<dbReference type="Pfam" id="PF00001">
    <property type="entry name" value="7tm_1"/>
    <property type="match status" value="1"/>
</dbReference>
<dbReference type="SUPFAM" id="SSF81321">
    <property type="entry name" value="Family A G protein-coupled receptor-like"/>
    <property type="match status" value="1"/>
</dbReference>
<comment type="subcellular location">
    <subcellularLocation>
        <location evidence="1">Membrane</location>
        <topology evidence="1">Multi-pass membrane protein</topology>
    </subcellularLocation>
</comment>
<reference evidence="11" key="2">
    <citation type="journal article" date="2023" name="Science">
        <title>Genomic signatures of disease resistance in endangered staghorn corals.</title>
        <authorList>
            <person name="Vollmer S.V."/>
            <person name="Selwyn J.D."/>
            <person name="Despard B.A."/>
            <person name="Roesel C.L."/>
        </authorList>
    </citation>
    <scope>NUCLEOTIDE SEQUENCE</scope>
    <source>
        <strain evidence="11">K2</strain>
    </source>
</reference>
<evidence type="ECO:0000256" key="3">
    <source>
        <dbReference type="ARBA" id="ARBA00022989"/>
    </source>
</evidence>
<evidence type="ECO:0000256" key="7">
    <source>
        <dbReference type="ARBA" id="ARBA00023224"/>
    </source>
</evidence>
<dbReference type="Proteomes" id="UP001249851">
    <property type="component" value="Unassembled WGS sequence"/>
</dbReference>
<protein>
    <submittedName>
        <fullName evidence="11">RYamide receptor</fullName>
    </submittedName>
</protein>
<dbReference type="PROSITE" id="PS50262">
    <property type="entry name" value="G_PROTEIN_RECEP_F1_2"/>
    <property type="match status" value="1"/>
</dbReference>
<evidence type="ECO:0000256" key="8">
    <source>
        <dbReference type="RuleBase" id="RU000688"/>
    </source>
</evidence>
<comment type="similarity">
    <text evidence="8">Belongs to the G-protein coupled receptor 1 family.</text>
</comment>
<name>A0AAD9QJC9_ACRCE</name>
<keyword evidence="5 9" id="KW-0472">Membrane</keyword>
<evidence type="ECO:0000259" key="10">
    <source>
        <dbReference type="PROSITE" id="PS50262"/>
    </source>
</evidence>
<dbReference type="Gene3D" id="1.20.1070.10">
    <property type="entry name" value="Rhodopsin 7-helix transmembrane proteins"/>
    <property type="match status" value="1"/>
</dbReference>
<feature type="transmembrane region" description="Helical" evidence="9">
    <location>
        <begin position="257"/>
        <end position="282"/>
    </location>
</feature>
<dbReference type="FunFam" id="1.20.1070.10:FF:000291">
    <property type="entry name" value="Predicted protein"/>
    <property type="match status" value="1"/>
</dbReference>
<dbReference type="SMART" id="SM01381">
    <property type="entry name" value="7TM_GPCR_Srsx"/>
    <property type="match status" value="1"/>
</dbReference>
<dbReference type="PRINTS" id="PR00237">
    <property type="entry name" value="GPCRRHODOPSN"/>
</dbReference>
<keyword evidence="7 8" id="KW-0807">Transducer</keyword>
<evidence type="ECO:0000256" key="9">
    <source>
        <dbReference type="SAM" id="Phobius"/>
    </source>
</evidence>
<dbReference type="GO" id="GO:0005886">
    <property type="term" value="C:plasma membrane"/>
    <property type="evidence" value="ECO:0007669"/>
    <property type="project" value="TreeGrafter"/>
</dbReference>
<proteinExistence type="inferred from homology"/>
<evidence type="ECO:0000256" key="4">
    <source>
        <dbReference type="ARBA" id="ARBA00023040"/>
    </source>
</evidence>
<dbReference type="PANTHER" id="PTHR45695:SF9">
    <property type="entry name" value="LEUCOKININ RECEPTOR"/>
    <property type="match status" value="1"/>
</dbReference>
<evidence type="ECO:0000256" key="5">
    <source>
        <dbReference type="ARBA" id="ARBA00023136"/>
    </source>
</evidence>
<dbReference type="EMBL" id="JARQWQ010000029">
    <property type="protein sequence ID" value="KAK2562365.1"/>
    <property type="molecule type" value="Genomic_DNA"/>
</dbReference>
<comment type="caution">
    <text evidence="11">The sequence shown here is derived from an EMBL/GenBank/DDBJ whole genome shotgun (WGS) entry which is preliminary data.</text>
</comment>
<keyword evidence="2 8" id="KW-0812">Transmembrane</keyword>
<feature type="domain" description="G-protein coupled receptors family 1 profile" evidence="10">
    <location>
        <begin position="48"/>
        <end position="317"/>
    </location>
</feature>
<keyword evidence="12" id="KW-1185">Reference proteome</keyword>
<organism evidence="11 12">
    <name type="scientific">Acropora cervicornis</name>
    <name type="common">Staghorn coral</name>
    <dbReference type="NCBI Taxonomy" id="6130"/>
    <lineage>
        <taxon>Eukaryota</taxon>
        <taxon>Metazoa</taxon>
        <taxon>Cnidaria</taxon>
        <taxon>Anthozoa</taxon>
        <taxon>Hexacorallia</taxon>
        <taxon>Scleractinia</taxon>
        <taxon>Astrocoeniina</taxon>
        <taxon>Acroporidae</taxon>
        <taxon>Acropora</taxon>
    </lineage>
</organism>
<dbReference type="InterPro" id="IPR017452">
    <property type="entry name" value="GPCR_Rhodpsn_7TM"/>
</dbReference>
<gene>
    <name evidence="11" type="ORF">P5673_014651</name>
</gene>
<feature type="transmembrane region" description="Helical" evidence="9">
    <location>
        <begin position="110"/>
        <end position="131"/>
    </location>
</feature>